<organism evidence="1 2">
    <name type="scientific">Novosphingobium humi</name>
    <dbReference type="NCBI Taxonomy" id="2282397"/>
    <lineage>
        <taxon>Bacteria</taxon>
        <taxon>Pseudomonadati</taxon>
        <taxon>Pseudomonadota</taxon>
        <taxon>Alphaproteobacteria</taxon>
        <taxon>Sphingomonadales</taxon>
        <taxon>Sphingomonadaceae</taxon>
        <taxon>Novosphingobium</taxon>
    </lineage>
</organism>
<dbReference type="Proteomes" id="UP001218231">
    <property type="component" value="Plasmid unnamed1"/>
</dbReference>
<keyword evidence="2" id="KW-1185">Reference proteome</keyword>
<name>A0ABY7U6V8_9SPHN</name>
<proteinExistence type="predicted"/>
<gene>
    <name evidence="1" type="ORF">PQ457_18600</name>
</gene>
<evidence type="ECO:0000313" key="1">
    <source>
        <dbReference type="EMBL" id="WCT80069.1"/>
    </source>
</evidence>
<evidence type="ECO:0000313" key="2">
    <source>
        <dbReference type="Proteomes" id="UP001218231"/>
    </source>
</evidence>
<dbReference type="RefSeq" id="WP_273620341.1">
    <property type="nucleotide sequence ID" value="NZ_CP117418.1"/>
</dbReference>
<geneLocation type="plasmid" evidence="1 2">
    <name>unnamed1</name>
</geneLocation>
<keyword evidence="1" id="KW-0614">Plasmid</keyword>
<accession>A0ABY7U6V8</accession>
<sequence length="69" mass="7395">MAGHEILMELAHKGMPAPSQRNSTEAEVSGLGGFQVGADLFRQFVGERIESDNLELTNAAILEARRVGA</sequence>
<dbReference type="EMBL" id="CP117418">
    <property type="protein sequence ID" value="WCT80069.1"/>
    <property type="molecule type" value="Genomic_DNA"/>
</dbReference>
<reference evidence="1 2" key="1">
    <citation type="submission" date="2023-02" db="EMBL/GenBank/DDBJ databases">
        <title>Genome sequence of Novosphingobium humi KACC 19094.</title>
        <authorList>
            <person name="Kim S."/>
            <person name="Heo J."/>
            <person name="Kwon S.-W."/>
        </authorList>
    </citation>
    <scope>NUCLEOTIDE SEQUENCE [LARGE SCALE GENOMIC DNA]</scope>
    <source>
        <strain evidence="1 2">KACC 19094</strain>
        <plasmid evidence="1 2">unnamed1</plasmid>
    </source>
</reference>
<protein>
    <submittedName>
        <fullName evidence="1">Uncharacterized protein</fullName>
    </submittedName>
</protein>